<organism evidence="3 4">
    <name type="scientific">Paenibacillus donghaensis</name>
    <dbReference type="NCBI Taxonomy" id="414771"/>
    <lineage>
        <taxon>Bacteria</taxon>
        <taxon>Bacillati</taxon>
        <taxon>Bacillota</taxon>
        <taxon>Bacilli</taxon>
        <taxon>Bacillales</taxon>
        <taxon>Paenibacillaceae</taxon>
        <taxon>Paenibacillus</taxon>
    </lineage>
</organism>
<feature type="domain" description="HTH-like" evidence="2">
    <location>
        <begin position="29"/>
        <end position="81"/>
    </location>
</feature>
<dbReference type="EMBL" id="CP021780">
    <property type="protein sequence ID" value="ASA26059.1"/>
    <property type="molecule type" value="Genomic_DNA"/>
</dbReference>
<protein>
    <recommendedName>
        <fullName evidence="2">HTH-like domain-containing protein</fullName>
    </recommendedName>
</protein>
<accession>A0A2Z2KST6</accession>
<dbReference type="PANTHER" id="PTHR46889">
    <property type="entry name" value="TRANSPOSASE INSF FOR INSERTION SEQUENCE IS3B-RELATED"/>
    <property type="match status" value="1"/>
</dbReference>
<dbReference type="Proteomes" id="UP000249890">
    <property type="component" value="Chromosome"/>
</dbReference>
<name>A0A2Z2KST6_9BACL</name>
<evidence type="ECO:0000259" key="2">
    <source>
        <dbReference type="Pfam" id="PF13276"/>
    </source>
</evidence>
<reference evidence="3 4" key="1">
    <citation type="submission" date="2017-06" db="EMBL/GenBank/DDBJ databases">
        <title>Complete genome sequence of Paenibacillus donghaensis KCTC 13049T isolated from East Sea sediment, South Korea.</title>
        <authorList>
            <person name="Jung B.K."/>
            <person name="Hong S.-J."/>
            <person name="Shin J.-H."/>
        </authorList>
    </citation>
    <scope>NUCLEOTIDE SEQUENCE [LARGE SCALE GENOMIC DNA]</scope>
    <source>
        <strain evidence="3 4">KCTC 13049</strain>
    </source>
</reference>
<sequence length="146" mass="16555">MCKVLEVSRSGYYKWKEAQVSPQAARKALLLQRITYHFKDTQGRYGSPKITILLQREGHQVSERTVGKYMQELGLRSCVAKQFRVNTTDSNQVTGCTKSAEPAICYGQTEPDLGDRHYLHSLPRGPDVPGQRTRPVHPGNRRLEAE</sequence>
<dbReference type="InterPro" id="IPR050900">
    <property type="entry name" value="Transposase_IS3/IS150/IS904"/>
</dbReference>
<keyword evidence="4" id="KW-1185">Reference proteome</keyword>
<dbReference type="InterPro" id="IPR025948">
    <property type="entry name" value="HTH-like_dom"/>
</dbReference>
<proteinExistence type="predicted"/>
<dbReference type="Pfam" id="PF13276">
    <property type="entry name" value="HTH_21"/>
    <property type="match status" value="1"/>
</dbReference>
<dbReference type="PANTHER" id="PTHR46889:SF4">
    <property type="entry name" value="TRANSPOSASE INSO FOR INSERTION SEQUENCE ELEMENT IS911B-RELATED"/>
    <property type="match status" value="1"/>
</dbReference>
<dbReference type="KEGG" id="pdh:B9T62_38330"/>
<dbReference type="AlphaFoldDB" id="A0A2Z2KST6"/>
<evidence type="ECO:0000256" key="1">
    <source>
        <dbReference type="SAM" id="MobiDB-lite"/>
    </source>
</evidence>
<evidence type="ECO:0000313" key="4">
    <source>
        <dbReference type="Proteomes" id="UP000249890"/>
    </source>
</evidence>
<gene>
    <name evidence="3" type="ORF">B9T62_38330</name>
</gene>
<feature type="region of interest" description="Disordered" evidence="1">
    <location>
        <begin position="116"/>
        <end position="146"/>
    </location>
</feature>
<evidence type="ECO:0000313" key="3">
    <source>
        <dbReference type="EMBL" id="ASA26059.1"/>
    </source>
</evidence>